<dbReference type="InterPro" id="IPR029063">
    <property type="entry name" value="SAM-dependent_MTases_sf"/>
</dbReference>
<name>A0A6M0JVC5_9GAMM</name>
<proteinExistence type="predicted"/>
<protein>
    <submittedName>
        <fullName evidence="2">Class I SAM-dependent methyltransferase</fullName>
    </submittedName>
</protein>
<accession>A0A6M0JVC5</accession>
<evidence type="ECO:0000313" key="2">
    <source>
        <dbReference type="EMBL" id="NEV60553.1"/>
    </source>
</evidence>
<dbReference type="CDD" id="cd02440">
    <property type="entry name" value="AdoMet_MTases"/>
    <property type="match status" value="1"/>
</dbReference>
<dbReference type="AlphaFoldDB" id="A0A6M0JVC5"/>
<dbReference type="RefSeq" id="WP_164450594.1">
    <property type="nucleotide sequence ID" value="NZ_JAAIJQ010000002.1"/>
</dbReference>
<reference evidence="2 3" key="1">
    <citation type="submission" date="2020-02" db="EMBL/GenBank/DDBJ databases">
        <title>Genome sequences of Thiorhodococcus mannitoliphagus and Thiorhodococcus minor, purple sulfur photosynthetic bacteria in the gammaproteobacterial family, Chromatiaceae.</title>
        <authorList>
            <person name="Aviles F.A."/>
            <person name="Meyer T.E."/>
            <person name="Kyndt J.A."/>
        </authorList>
    </citation>
    <scope>NUCLEOTIDE SEQUENCE [LARGE SCALE GENOMIC DNA]</scope>
    <source>
        <strain evidence="2 3">DSM 11518</strain>
    </source>
</reference>
<dbReference type="EMBL" id="JAAIJQ010000002">
    <property type="protein sequence ID" value="NEV60553.1"/>
    <property type="molecule type" value="Genomic_DNA"/>
</dbReference>
<keyword evidence="1 2" id="KW-0808">Transferase</keyword>
<dbReference type="PANTHER" id="PTHR43861:SF3">
    <property type="entry name" value="PUTATIVE (AFU_ORTHOLOGUE AFUA_2G14390)-RELATED"/>
    <property type="match status" value="1"/>
</dbReference>
<sequence length="390" mass="42853">MTGCARPCPLCGHPASRPLRPLRYELFDDTALSGASPLVACAGCGMVYNRPDGGPHALLAYYRANDHYATSQTPGSGGESEGERRRYRRLFDCLGLGKGDAVRTVLDVGCGKGGWLEWLYRAGSSQLIGIEASDACRESIQCRGLVDVYPGVADVPDDAGADLVVLSHVLEHLYDPLAELRMLVEKSADDARFFIEVPNALAMLESVLPWSWLFFEHINHFTERSLRTLAQRAGLEVSRSGQWSFDPDHGAKCECLYLVCRARGGTDKRPASIDDDWWRALDVRLPARPLAAAQVAEMLSTSGRLALWGCSQYAMLIMGMHEEIRARLAMLFDASPAKIGRRVAGMEIRSPAELTCLTDDDLLLLPRSGYLDGMSRHLRDAGIKGRSRVV</sequence>
<keyword evidence="2" id="KW-0489">Methyltransferase</keyword>
<dbReference type="SUPFAM" id="SSF53335">
    <property type="entry name" value="S-adenosyl-L-methionine-dependent methyltransferases"/>
    <property type="match status" value="1"/>
</dbReference>
<dbReference type="Gene3D" id="3.40.50.150">
    <property type="entry name" value="Vaccinia Virus protein VP39"/>
    <property type="match status" value="1"/>
</dbReference>
<dbReference type="PANTHER" id="PTHR43861">
    <property type="entry name" value="TRANS-ACONITATE 2-METHYLTRANSFERASE-RELATED"/>
    <property type="match status" value="1"/>
</dbReference>
<gene>
    <name evidence="2" type="ORF">G3446_01375</name>
</gene>
<dbReference type="GO" id="GO:0008168">
    <property type="term" value="F:methyltransferase activity"/>
    <property type="evidence" value="ECO:0007669"/>
    <property type="project" value="UniProtKB-KW"/>
</dbReference>
<dbReference type="Pfam" id="PF13489">
    <property type="entry name" value="Methyltransf_23"/>
    <property type="match status" value="1"/>
</dbReference>
<evidence type="ECO:0000313" key="3">
    <source>
        <dbReference type="Proteomes" id="UP000483379"/>
    </source>
</evidence>
<dbReference type="Proteomes" id="UP000483379">
    <property type="component" value="Unassembled WGS sequence"/>
</dbReference>
<organism evidence="2 3">
    <name type="scientific">Thiorhodococcus minor</name>
    <dbReference type="NCBI Taxonomy" id="57489"/>
    <lineage>
        <taxon>Bacteria</taxon>
        <taxon>Pseudomonadati</taxon>
        <taxon>Pseudomonadota</taxon>
        <taxon>Gammaproteobacteria</taxon>
        <taxon>Chromatiales</taxon>
        <taxon>Chromatiaceae</taxon>
        <taxon>Thiorhodococcus</taxon>
    </lineage>
</organism>
<keyword evidence="3" id="KW-1185">Reference proteome</keyword>
<dbReference type="GO" id="GO:0032259">
    <property type="term" value="P:methylation"/>
    <property type="evidence" value="ECO:0007669"/>
    <property type="project" value="UniProtKB-KW"/>
</dbReference>
<comment type="caution">
    <text evidence="2">The sequence shown here is derived from an EMBL/GenBank/DDBJ whole genome shotgun (WGS) entry which is preliminary data.</text>
</comment>
<evidence type="ECO:0000256" key="1">
    <source>
        <dbReference type="ARBA" id="ARBA00022679"/>
    </source>
</evidence>